<name>A0A5H2XKX0_PRUDU</name>
<reference evidence="2" key="1">
    <citation type="journal article" date="2019" name="Science">
        <title>Mutation of a bHLH transcription factor allowed almond domestication.</title>
        <authorList>
            <person name="Sanchez-Perez R."/>
            <person name="Pavan S."/>
            <person name="Mazzeo R."/>
            <person name="Moldovan C."/>
            <person name="Aiese Cigliano R."/>
            <person name="Del Cueto J."/>
            <person name="Ricciardi F."/>
            <person name="Lotti C."/>
            <person name="Ricciardi L."/>
            <person name="Dicenta F."/>
            <person name="Lopez-Marques R.L."/>
            <person name="Lindberg Moller B."/>
        </authorList>
    </citation>
    <scope>NUCLEOTIDE SEQUENCE</scope>
</reference>
<feature type="domain" description="Reverse transcriptase Ty1/copia-type" evidence="1">
    <location>
        <begin position="86"/>
        <end position="138"/>
    </location>
</feature>
<dbReference type="AlphaFoldDB" id="A0A5H2XKX0"/>
<dbReference type="EMBL" id="AP020520">
    <property type="protein sequence ID" value="BBN67782.1"/>
    <property type="molecule type" value="Genomic_DNA"/>
</dbReference>
<proteinExistence type="predicted"/>
<evidence type="ECO:0000259" key="1">
    <source>
        <dbReference type="Pfam" id="PF07727"/>
    </source>
</evidence>
<protein>
    <submittedName>
        <fullName evidence="2">Transposable element protein</fullName>
    </submittedName>
</protein>
<dbReference type="Pfam" id="PF07727">
    <property type="entry name" value="RVT_2"/>
    <property type="match status" value="1"/>
</dbReference>
<evidence type="ECO:0000313" key="2">
    <source>
        <dbReference type="EMBL" id="BBN67782.1"/>
    </source>
</evidence>
<organism evidence="2">
    <name type="scientific">Prunus dulcis</name>
    <name type="common">Almond</name>
    <name type="synonym">Amygdalus dulcis</name>
    <dbReference type="NCBI Taxonomy" id="3755"/>
    <lineage>
        <taxon>Eukaryota</taxon>
        <taxon>Viridiplantae</taxon>
        <taxon>Streptophyta</taxon>
        <taxon>Embryophyta</taxon>
        <taxon>Tracheophyta</taxon>
        <taxon>Spermatophyta</taxon>
        <taxon>Magnoliopsida</taxon>
        <taxon>eudicotyledons</taxon>
        <taxon>Gunneridae</taxon>
        <taxon>Pentapetalae</taxon>
        <taxon>rosids</taxon>
        <taxon>fabids</taxon>
        <taxon>Rosales</taxon>
        <taxon>Rosaceae</taxon>
        <taxon>Amygdaloideae</taxon>
        <taxon>Amygdaleae</taxon>
        <taxon>Prunus</taxon>
    </lineage>
</organism>
<dbReference type="InterPro" id="IPR013103">
    <property type="entry name" value="RVT_2"/>
</dbReference>
<accession>A0A5H2XKX0</accession>
<sequence length="277" mass="30754">MYVGKGFRFTNSTLLSQATHEWPKNHSRELAQHYPYPTDPITPPLRCSSRLPQPNVKLCNFQVYNMIMVAYCPLSSSSGTCHPLFAVYKIKYNSDGTVEHYMARLVAKGFTQHEGIDYKETFAPVAKLPTVLCLLLVACYPSLVSPSNGCPESISPRYLLFFVDWGSNIWCADSTNPFTGSNRLLVAGSASSLMLSSEMVFISQNPTIPYSLKCLAPSFIAILIYVDDMITTGNYDNAIASLKDFLCTKFCIKDLGKTLVKCGTSLVSKLLAPMMRF</sequence>
<gene>
    <name evidence="2" type="ORF">Prudu_183S000200</name>
</gene>